<evidence type="ECO:0000256" key="4">
    <source>
        <dbReference type="ARBA" id="ARBA00034617"/>
    </source>
</evidence>
<keyword evidence="2" id="KW-0238">DNA-binding</keyword>
<organism evidence="10 11">
    <name type="scientific">Mycena venus</name>
    <dbReference type="NCBI Taxonomy" id="2733690"/>
    <lineage>
        <taxon>Eukaryota</taxon>
        <taxon>Fungi</taxon>
        <taxon>Dikarya</taxon>
        <taxon>Basidiomycota</taxon>
        <taxon>Agaricomycotina</taxon>
        <taxon>Agaricomycetes</taxon>
        <taxon>Agaricomycetidae</taxon>
        <taxon>Agaricales</taxon>
        <taxon>Marasmiineae</taxon>
        <taxon>Mycenaceae</taxon>
        <taxon>Mycena</taxon>
    </lineage>
</organism>
<reference evidence="10" key="1">
    <citation type="submission" date="2020-05" db="EMBL/GenBank/DDBJ databases">
        <title>Mycena genomes resolve the evolution of fungal bioluminescence.</title>
        <authorList>
            <person name="Tsai I.J."/>
        </authorList>
    </citation>
    <scope>NUCLEOTIDE SEQUENCE</scope>
    <source>
        <strain evidence="10">CCC161011</strain>
    </source>
</reference>
<dbReference type="EC" id="5.6.2.4" evidence="5"/>
<dbReference type="GO" id="GO:0016787">
    <property type="term" value="F:hydrolase activity"/>
    <property type="evidence" value="ECO:0007669"/>
    <property type="project" value="UniProtKB-KW"/>
</dbReference>
<dbReference type="Pfam" id="PF00271">
    <property type="entry name" value="Helicase_C"/>
    <property type="match status" value="1"/>
</dbReference>
<accession>A0A8H6Z488</accession>
<dbReference type="GO" id="GO:0009378">
    <property type="term" value="F:four-way junction helicase activity"/>
    <property type="evidence" value="ECO:0007669"/>
    <property type="project" value="TreeGrafter"/>
</dbReference>
<dbReference type="Proteomes" id="UP000620124">
    <property type="component" value="Unassembled WGS sequence"/>
</dbReference>
<feature type="coiled-coil region" evidence="6">
    <location>
        <begin position="333"/>
        <end position="360"/>
    </location>
</feature>
<comment type="catalytic activity">
    <reaction evidence="4">
        <text>Couples ATP hydrolysis with the unwinding of duplex DNA by translocating in the 3'-5' direction.</text>
        <dbReference type="EC" id="5.6.2.4"/>
    </reaction>
</comment>
<comment type="similarity">
    <text evidence="1">Belongs to the helicase family. RecQ subfamily.</text>
</comment>
<comment type="caution">
    <text evidence="10">The sequence shown here is derived from an EMBL/GenBank/DDBJ whole genome shotgun (WGS) entry which is preliminary data.</text>
</comment>
<evidence type="ECO:0000259" key="9">
    <source>
        <dbReference type="PROSITE" id="PS51194"/>
    </source>
</evidence>
<gene>
    <name evidence="10" type="ORF">MVEN_00088500</name>
</gene>
<feature type="region of interest" description="Disordered" evidence="7">
    <location>
        <begin position="417"/>
        <end position="483"/>
    </location>
</feature>
<dbReference type="CDD" id="cd18785">
    <property type="entry name" value="SF2_C"/>
    <property type="match status" value="1"/>
</dbReference>
<evidence type="ECO:0000256" key="2">
    <source>
        <dbReference type="ARBA" id="ARBA00023125"/>
    </source>
</evidence>
<dbReference type="AlphaFoldDB" id="A0A8H6Z488"/>
<evidence type="ECO:0000313" key="10">
    <source>
        <dbReference type="EMBL" id="KAF7372288.1"/>
    </source>
</evidence>
<sequence>MICVDPEHLRHKAWREITSFVVYRTNLVYGCVEDAHLINIWGADFRPDFKHIGGFFRGRLPSYASITALSATLQPGLATKSVFSSLGMLGNNFHIFWSTNERPNTQFIMEPLEMGVGGKIFPQLLRHLNSRQKAVIHCRTIDDIFRVFICLWKALPPGPHRLRPLKMYHSLRSFEDNEEILQLLDEDPECQIVIATIAFANGLDVKALLDSISLGFPDTVDQLWQEKGRIGGNSETAARGVVLFQPSSLAAAENQIAASSAANLTGDKTAKALKSKRQPKPLEHAKALLLTEKECYIATLNRIYQNPPLETTTLDCITAQRPDKKLKLAKKEHKKAESTLADFGETVRQAERKNRAHQNQPRSSFFPTSVIRALLDDLSFDSLEKLEPVLQSWIYAAGYRVRLYAVVHTPRTTINSRSETARIERNANQRATRQKKKKKDTYVSESEGEMEDEGEDEQLSTDEKKDAHPRSSPIPPSPKPQRGILEEVTDANNSTHSTTKRAPRKPLQCAAEDFLTARRTKLMGWDFAINSNLFYFIFTFTFTLRLVTLRLFVLFVLFFFLHLGTTQPFQGILELLRLIPIMA</sequence>
<dbReference type="OrthoDB" id="3260945at2759"/>
<dbReference type="InterPro" id="IPR001650">
    <property type="entry name" value="Helicase_C-like"/>
</dbReference>
<dbReference type="GO" id="GO:0005737">
    <property type="term" value="C:cytoplasm"/>
    <property type="evidence" value="ECO:0007669"/>
    <property type="project" value="TreeGrafter"/>
</dbReference>
<evidence type="ECO:0000256" key="7">
    <source>
        <dbReference type="SAM" id="MobiDB-lite"/>
    </source>
</evidence>
<evidence type="ECO:0000256" key="8">
    <source>
        <dbReference type="SAM" id="Phobius"/>
    </source>
</evidence>
<dbReference type="GO" id="GO:0043138">
    <property type="term" value="F:3'-5' DNA helicase activity"/>
    <property type="evidence" value="ECO:0007669"/>
    <property type="project" value="UniProtKB-EC"/>
</dbReference>
<keyword evidence="3" id="KW-0413">Isomerase</keyword>
<dbReference type="GO" id="GO:0000724">
    <property type="term" value="P:double-strand break repair via homologous recombination"/>
    <property type="evidence" value="ECO:0007669"/>
    <property type="project" value="TreeGrafter"/>
</dbReference>
<feature type="compositionally biased region" description="Acidic residues" evidence="7">
    <location>
        <begin position="446"/>
        <end position="460"/>
    </location>
</feature>
<dbReference type="SUPFAM" id="SSF52540">
    <property type="entry name" value="P-loop containing nucleoside triphosphate hydrolases"/>
    <property type="match status" value="1"/>
</dbReference>
<protein>
    <recommendedName>
        <fullName evidence="5">DNA 3'-5' helicase</fullName>
        <ecNumber evidence="5">5.6.2.4</ecNumber>
    </recommendedName>
</protein>
<dbReference type="EMBL" id="JACAZI010000001">
    <property type="protein sequence ID" value="KAF7372288.1"/>
    <property type="molecule type" value="Genomic_DNA"/>
</dbReference>
<evidence type="ECO:0000256" key="1">
    <source>
        <dbReference type="ARBA" id="ARBA00005446"/>
    </source>
</evidence>
<keyword evidence="10" id="KW-0378">Hydrolase</keyword>
<proteinExistence type="inferred from homology"/>
<dbReference type="GO" id="GO:0003677">
    <property type="term" value="F:DNA binding"/>
    <property type="evidence" value="ECO:0007669"/>
    <property type="project" value="UniProtKB-KW"/>
</dbReference>
<feature type="transmembrane region" description="Helical" evidence="8">
    <location>
        <begin position="533"/>
        <end position="561"/>
    </location>
</feature>
<evidence type="ECO:0000256" key="6">
    <source>
        <dbReference type="SAM" id="Coils"/>
    </source>
</evidence>
<evidence type="ECO:0000256" key="3">
    <source>
        <dbReference type="ARBA" id="ARBA00023235"/>
    </source>
</evidence>
<evidence type="ECO:0000313" key="11">
    <source>
        <dbReference type="Proteomes" id="UP000620124"/>
    </source>
</evidence>
<keyword evidence="8" id="KW-0472">Membrane</keyword>
<evidence type="ECO:0000256" key="5">
    <source>
        <dbReference type="ARBA" id="ARBA00034808"/>
    </source>
</evidence>
<dbReference type="Gene3D" id="3.40.50.300">
    <property type="entry name" value="P-loop containing nucleotide triphosphate hydrolases"/>
    <property type="match status" value="2"/>
</dbReference>
<keyword evidence="8" id="KW-1133">Transmembrane helix</keyword>
<keyword evidence="11" id="KW-1185">Reference proteome</keyword>
<feature type="domain" description="Helicase C-terminal" evidence="9">
    <location>
        <begin position="120"/>
        <end position="288"/>
    </location>
</feature>
<keyword evidence="8" id="KW-0812">Transmembrane</keyword>
<keyword evidence="6" id="KW-0175">Coiled coil</keyword>
<dbReference type="GO" id="GO:0005694">
    <property type="term" value="C:chromosome"/>
    <property type="evidence" value="ECO:0007669"/>
    <property type="project" value="TreeGrafter"/>
</dbReference>
<dbReference type="PANTHER" id="PTHR13710:SF105">
    <property type="entry name" value="ATP-DEPENDENT DNA HELICASE Q1"/>
    <property type="match status" value="1"/>
</dbReference>
<dbReference type="InterPro" id="IPR027417">
    <property type="entry name" value="P-loop_NTPase"/>
</dbReference>
<name>A0A8H6Z488_9AGAR</name>
<dbReference type="PROSITE" id="PS51194">
    <property type="entry name" value="HELICASE_CTER"/>
    <property type="match status" value="1"/>
</dbReference>
<dbReference type="PANTHER" id="PTHR13710">
    <property type="entry name" value="DNA HELICASE RECQ FAMILY MEMBER"/>
    <property type="match status" value="1"/>
</dbReference>